<proteinExistence type="predicted"/>
<evidence type="ECO:0000313" key="1">
    <source>
        <dbReference type="EMBL" id="GBO06803.1"/>
    </source>
</evidence>
<accession>A0A4Y2U2S3</accession>
<evidence type="ECO:0000313" key="2">
    <source>
        <dbReference type="Proteomes" id="UP000499080"/>
    </source>
</evidence>
<reference evidence="1 2" key="1">
    <citation type="journal article" date="2019" name="Sci. Rep.">
        <title>Orb-weaving spider Araneus ventricosus genome elucidates the spidroin gene catalogue.</title>
        <authorList>
            <person name="Kono N."/>
            <person name="Nakamura H."/>
            <person name="Ohtoshi R."/>
            <person name="Moran D.A.P."/>
            <person name="Shinohara A."/>
            <person name="Yoshida Y."/>
            <person name="Fujiwara M."/>
            <person name="Mori M."/>
            <person name="Tomita M."/>
            <person name="Arakawa K."/>
        </authorList>
    </citation>
    <scope>NUCLEOTIDE SEQUENCE [LARGE SCALE GENOMIC DNA]</scope>
</reference>
<organism evidence="1 2">
    <name type="scientific">Araneus ventricosus</name>
    <name type="common">Orbweaver spider</name>
    <name type="synonym">Epeira ventricosa</name>
    <dbReference type="NCBI Taxonomy" id="182803"/>
    <lineage>
        <taxon>Eukaryota</taxon>
        <taxon>Metazoa</taxon>
        <taxon>Ecdysozoa</taxon>
        <taxon>Arthropoda</taxon>
        <taxon>Chelicerata</taxon>
        <taxon>Arachnida</taxon>
        <taxon>Araneae</taxon>
        <taxon>Araneomorphae</taxon>
        <taxon>Entelegynae</taxon>
        <taxon>Araneoidea</taxon>
        <taxon>Araneidae</taxon>
        <taxon>Araneus</taxon>
    </lineage>
</organism>
<protein>
    <submittedName>
        <fullName evidence="1">Uncharacterized protein</fullName>
    </submittedName>
</protein>
<dbReference type="EMBL" id="BGPR01033032">
    <property type="protein sequence ID" value="GBO06803.1"/>
    <property type="molecule type" value="Genomic_DNA"/>
</dbReference>
<keyword evidence="2" id="KW-1185">Reference proteome</keyword>
<dbReference type="AlphaFoldDB" id="A0A4Y2U2S3"/>
<dbReference type="Proteomes" id="UP000499080">
    <property type="component" value="Unassembled WGS sequence"/>
</dbReference>
<name>A0A4Y2U2S3_ARAVE</name>
<gene>
    <name evidence="1" type="ORF">AVEN_61788_1</name>
</gene>
<comment type="caution">
    <text evidence="1">The sequence shown here is derived from an EMBL/GenBank/DDBJ whole genome shotgun (WGS) entry which is preliminary data.</text>
</comment>
<sequence>MWTFCTLNLTSNAKSPPAIAEAPNLWYAYPWGYAEDQLGVRESNSGSGGKHETYGIKMKKESCKRGELCQFESLLGAVKEEYQELSAKIIKYLITLTNSELEETTYLSCEYIVTNMECRFPAILVLWLGREFYRG</sequence>